<name>C5BTX6_TERTT</name>
<keyword evidence="2" id="KW-1185">Reference proteome</keyword>
<evidence type="ECO:0000313" key="1">
    <source>
        <dbReference type="EMBL" id="ACR12075.1"/>
    </source>
</evidence>
<accession>C5BTX6</accession>
<dbReference type="HOGENOM" id="CLU_3123669_0_0_6"/>
<dbReference type="AlphaFoldDB" id="C5BTX6"/>
<evidence type="ECO:0000313" key="2">
    <source>
        <dbReference type="Proteomes" id="UP000009080"/>
    </source>
</evidence>
<dbReference type="EMBL" id="CP001614">
    <property type="protein sequence ID" value="ACR12075.1"/>
    <property type="molecule type" value="Genomic_DNA"/>
</dbReference>
<reference evidence="1 2" key="1">
    <citation type="journal article" date="2009" name="PLoS ONE">
        <title>The complete genome of Teredinibacter turnerae T7901: an intracellular endosymbiont of marine wood-boring bivalves (shipworms).</title>
        <authorList>
            <person name="Yang J.C."/>
            <person name="Madupu R."/>
            <person name="Durkin A.S."/>
            <person name="Ekborg N.A."/>
            <person name="Pedamallu C.S."/>
            <person name="Hostetler J.B."/>
            <person name="Radune D."/>
            <person name="Toms B.S."/>
            <person name="Henrissat B."/>
            <person name="Coutinho P.M."/>
            <person name="Schwarz S."/>
            <person name="Field L."/>
            <person name="Trindade-Silva A.E."/>
            <person name="Soares C.A.G."/>
            <person name="Elshahawi S."/>
            <person name="Hanora A."/>
            <person name="Schmidt E.W."/>
            <person name="Haygood M.G."/>
            <person name="Posfai J."/>
            <person name="Benner J."/>
            <person name="Madinger C."/>
            <person name="Nove J."/>
            <person name="Anton B."/>
            <person name="Chaudhary K."/>
            <person name="Foster J."/>
            <person name="Holman A."/>
            <person name="Kumar S."/>
            <person name="Lessard P.A."/>
            <person name="Luyten Y.A."/>
            <person name="Slatko B."/>
            <person name="Wood N."/>
            <person name="Wu B."/>
            <person name="Teplitski M."/>
            <person name="Mougous J.D."/>
            <person name="Ward N."/>
            <person name="Eisen J.A."/>
            <person name="Badger J.H."/>
            <person name="Distel D.L."/>
        </authorList>
    </citation>
    <scope>NUCLEOTIDE SEQUENCE [LARGE SCALE GENOMIC DNA]</scope>
    <source>
        <strain evidence="2">ATCC 39867 / T7901</strain>
    </source>
</reference>
<dbReference type="KEGG" id="ttu:TERTU_4053"/>
<sequence length="50" mass="5898">MVGGAAEYNGSALEFLQKNLEFRRVKGLKKRKVYLLVCRLRQINYFDVYV</sequence>
<proteinExistence type="predicted"/>
<gene>
    <name evidence="1" type="ordered locus">TERTU_4053</name>
</gene>
<protein>
    <submittedName>
        <fullName evidence="1">Uncharacterized protein</fullName>
    </submittedName>
</protein>
<dbReference type="Proteomes" id="UP000009080">
    <property type="component" value="Chromosome"/>
</dbReference>
<organism evidence="1 2">
    <name type="scientific">Teredinibacter turnerae (strain ATCC 39867 / T7901)</name>
    <dbReference type="NCBI Taxonomy" id="377629"/>
    <lineage>
        <taxon>Bacteria</taxon>
        <taxon>Pseudomonadati</taxon>
        <taxon>Pseudomonadota</taxon>
        <taxon>Gammaproteobacteria</taxon>
        <taxon>Cellvibrionales</taxon>
        <taxon>Cellvibrionaceae</taxon>
        <taxon>Teredinibacter</taxon>
    </lineage>
</organism>